<dbReference type="AlphaFoldDB" id="A0A2P2KG63"/>
<sequence>MKNTETMDKFLKLNNSVFLLIKEIKDLPKEASVTK</sequence>
<name>A0A2P2KG63_RHIMU</name>
<accession>A0A2P2KG63</accession>
<dbReference type="EMBL" id="GGEC01024220">
    <property type="protein sequence ID" value="MBX04704.1"/>
    <property type="molecule type" value="Transcribed_RNA"/>
</dbReference>
<organism evidence="1">
    <name type="scientific">Rhizophora mucronata</name>
    <name type="common">Asiatic mangrove</name>
    <dbReference type="NCBI Taxonomy" id="61149"/>
    <lineage>
        <taxon>Eukaryota</taxon>
        <taxon>Viridiplantae</taxon>
        <taxon>Streptophyta</taxon>
        <taxon>Embryophyta</taxon>
        <taxon>Tracheophyta</taxon>
        <taxon>Spermatophyta</taxon>
        <taxon>Magnoliopsida</taxon>
        <taxon>eudicotyledons</taxon>
        <taxon>Gunneridae</taxon>
        <taxon>Pentapetalae</taxon>
        <taxon>rosids</taxon>
        <taxon>fabids</taxon>
        <taxon>Malpighiales</taxon>
        <taxon>Rhizophoraceae</taxon>
        <taxon>Rhizophora</taxon>
    </lineage>
</organism>
<protein>
    <submittedName>
        <fullName evidence="1">Uncharacterized protein</fullName>
    </submittedName>
</protein>
<reference evidence="1" key="1">
    <citation type="submission" date="2018-02" db="EMBL/GenBank/DDBJ databases">
        <title>Rhizophora mucronata_Transcriptome.</title>
        <authorList>
            <person name="Meera S.P."/>
            <person name="Sreeshan A."/>
            <person name="Augustine A."/>
        </authorList>
    </citation>
    <scope>NUCLEOTIDE SEQUENCE</scope>
    <source>
        <tissue evidence="1">Leaf</tissue>
    </source>
</reference>
<proteinExistence type="predicted"/>
<evidence type="ECO:0000313" key="1">
    <source>
        <dbReference type="EMBL" id="MBX04704.1"/>
    </source>
</evidence>